<dbReference type="RefSeq" id="WP_024363600.1">
    <property type="nucleotide sequence ID" value="NZ_BJNS01000001.1"/>
</dbReference>
<name>A0A2S0K1T8_LYSSH</name>
<dbReference type="AlphaFoldDB" id="A0A2S0K1T8"/>
<feature type="transmembrane region" description="Helical" evidence="1">
    <location>
        <begin position="36"/>
        <end position="60"/>
    </location>
</feature>
<keyword evidence="1" id="KW-0812">Transmembrane</keyword>
<feature type="transmembrane region" description="Helical" evidence="1">
    <location>
        <begin position="97"/>
        <end position="120"/>
    </location>
</feature>
<reference evidence="3 5" key="2">
    <citation type="submission" date="2018-06" db="EMBL/GenBank/DDBJ databases">
        <authorList>
            <consortium name="Pathogen Informatics"/>
            <person name="Doyle S."/>
        </authorList>
    </citation>
    <scope>NUCLEOTIDE SEQUENCE [LARGE SCALE GENOMIC DNA]</scope>
    <source>
        <strain evidence="3 5">NCTC10338</strain>
    </source>
</reference>
<dbReference type="Proteomes" id="UP000255295">
    <property type="component" value="Unassembled WGS sequence"/>
</dbReference>
<gene>
    <name evidence="2" type="ORF">LS41612_13660</name>
    <name evidence="3" type="ORF">NCTC10338_01967</name>
</gene>
<keyword evidence="1" id="KW-1133">Transmembrane helix</keyword>
<evidence type="ECO:0000313" key="3">
    <source>
        <dbReference type="EMBL" id="SUV16881.1"/>
    </source>
</evidence>
<evidence type="ECO:0000313" key="2">
    <source>
        <dbReference type="EMBL" id="AVK97234.1"/>
    </source>
</evidence>
<sequence>MIKDLKNSFMSTSFLGLIWIVFLITLFNLHKELVNFYYIWNLIGISVLLGIVFGIAYPYLWNYSTLKGTFKIIISTFLNFFCGVGMVYLFSGQMLAFIQPYLLLIFAITLIGHIIGFYFFSKYENKRLAASLNQSLEHEGDRK</sequence>
<dbReference type="EMBL" id="UFSZ01000001">
    <property type="protein sequence ID" value="SUV16881.1"/>
    <property type="molecule type" value="Genomic_DNA"/>
</dbReference>
<proteinExistence type="predicted"/>
<accession>A0A2S0K1T8</accession>
<dbReference type="GeneID" id="48277242"/>
<dbReference type="EMBL" id="CP019980">
    <property type="protein sequence ID" value="AVK97234.1"/>
    <property type="molecule type" value="Genomic_DNA"/>
</dbReference>
<protein>
    <submittedName>
        <fullName evidence="2">Uncharacterized protein</fullName>
    </submittedName>
</protein>
<keyword evidence="1" id="KW-0472">Membrane</keyword>
<feature type="transmembrane region" description="Helical" evidence="1">
    <location>
        <begin position="12"/>
        <end position="30"/>
    </location>
</feature>
<evidence type="ECO:0000313" key="4">
    <source>
        <dbReference type="Proteomes" id="UP000238825"/>
    </source>
</evidence>
<reference evidence="2 4" key="1">
    <citation type="submission" date="2017-03" db="EMBL/GenBank/DDBJ databases">
        <title>The whole genome sequencing and assembly of Lysinibacillus sphaericus DSM 28T strain.</title>
        <authorList>
            <person name="Lee Y.-J."/>
            <person name="Yi H."/>
            <person name="Bahn Y.-S."/>
            <person name="Kim J.F."/>
            <person name="Lee D.-W."/>
        </authorList>
    </citation>
    <scope>NUCLEOTIDE SEQUENCE [LARGE SCALE GENOMIC DNA]</scope>
    <source>
        <strain evidence="2 4">DSM 28</strain>
    </source>
</reference>
<feature type="transmembrane region" description="Helical" evidence="1">
    <location>
        <begin position="72"/>
        <end position="91"/>
    </location>
</feature>
<evidence type="ECO:0000313" key="5">
    <source>
        <dbReference type="Proteomes" id="UP000255295"/>
    </source>
</evidence>
<evidence type="ECO:0000256" key="1">
    <source>
        <dbReference type="SAM" id="Phobius"/>
    </source>
</evidence>
<dbReference type="Proteomes" id="UP000238825">
    <property type="component" value="Chromosome"/>
</dbReference>
<organism evidence="2 4">
    <name type="scientific">Lysinibacillus sphaericus</name>
    <name type="common">Bacillus sphaericus</name>
    <dbReference type="NCBI Taxonomy" id="1421"/>
    <lineage>
        <taxon>Bacteria</taxon>
        <taxon>Bacillati</taxon>
        <taxon>Bacillota</taxon>
        <taxon>Bacilli</taxon>
        <taxon>Bacillales</taxon>
        <taxon>Bacillaceae</taxon>
        <taxon>Lysinibacillus</taxon>
    </lineage>
</organism>